<dbReference type="InterPro" id="IPR012944">
    <property type="entry name" value="SusD_RagB_dom"/>
</dbReference>
<accession>A0A9X2ZKR0</accession>
<name>A0A9X2ZKR0_9FLAO</name>
<dbReference type="Pfam" id="PF07980">
    <property type="entry name" value="SusD_RagB"/>
    <property type="match status" value="1"/>
</dbReference>
<comment type="subcellular location">
    <subcellularLocation>
        <location evidence="1">Cell outer membrane</location>
    </subcellularLocation>
</comment>
<gene>
    <name evidence="8" type="ORF">OIU80_12730</name>
</gene>
<dbReference type="EMBL" id="JAOZEV010000009">
    <property type="protein sequence ID" value="MCV9933151.1"/>
    <property type="molecule type" value="Genomic_DNA"/>
</dbReference>
<proteinExistence type="inferred from homology"/>
<keyword evidence="5" id="KW-0998">Cell outer membrane</keyword>
<dbReference type="RefSeq" id="WP_264287386.1">
    <property type="nucleotide sequence ID" value="NZ_JAOZEV010000009.1"/>
</dbReference>
<evidence type="ECO:0000259" key="6">
    <source>
        <dbReference type="Pfam" id="PF07980"/>
    </source>
</evidence>
<dbReference type="AlphaFoldDB" id="A0A9X2ZKR0"/>
<dbReference type="GO" id="GO:0009279">
    <property type="term" value="C:cell outer membrane"/>
    <property type="evidence" value="ECO:0007669"/>
    <property type="project" value="UniProtKB-SubCell"/>
</dbReference>
<evidence type="ECO:0000259" key="7">
    <source>
        <dbReference type="Pfam" id="PF14322"/>
    </source>
</evidence>
<evidence type="ECO:0000256" key="2">
    <source>
        <dbReference type="ARBA" id="ARBA00006275"/>
    </source>
</evidence>
<evidence type="ECO:0000256" key="5">
    <source>
        <dbReference type="ARBA" id="ARBA00023237"/>
    </source>
</evidence>
<dbReference type="Pfam" id="PF14322">
    <property type="entry name" value="SusD-like_3"/>
    <property type="match status" value="1"/>
</dbReference>
<dbReference type="InterPro" id="IPR033985">
    <property type="entry name" value="SusD-like_N"/>
</dbReference>
<reference evidence="8" key="1">
    <citation type="submission" date="2022-10" db="EMBL/GenBank/DDBJ databases">
        <title>Two novel species of Flavobacterium.</title>
        <authorList>
            <person name="Liu Q."/>
            <person name="Xin Y.-H."/>
        </authorList>
    </citation>
    <scope>NUCLEOTIDE SEQUENCE</scope>
    <source>
        <strain evidence="8">LS1R47</strain>
    </source>
</reference>
<evidence type="ECO:0000256" key="4">
    <source>
        <dbReference type="ARBA" id="ARBA00023136"/>
    </source>
</evidence>
<keyword evidence="4" id="KW-0472">Membrane</keyword>
<evidence type="ECO:0000313" key="9">
    <source>
        <dbReference type="Proteomes" id="UP001151133"/>
    </source>
</evidence>
<dbReference type="SUPFAM" id="SSF48452">
    <property type="entry name" value="TPR-like"/>
    <property type="match status" value="1"/>
</dbReference>
<organism evidence="8 9">
    <name type="scientific">Flavobacterium frigoritolerans</name>
    <dbReference type="NCBI Taxonomy" id="2987686"/>
    <lineage>
        <taxon>Bacteria</taxon>
        <taxon>Pseudomonadati</taxon>
        <taxon>Bacteroidota</taxon>
        <taxon>Flavobacteriia</taxon>
        <taxon>Flavobacteriales</taxon>
        <taxon>Flavobacteriaceae</taxon>
        <taxon>Flavobacterium</taxon>
    </lineage>
</organism>
<dbReference type="InterPro" id="IPR011990">
    <property type="entry name" value="TPR-like_helical_dom_sf"/>
</dbReference>
<keyword evidence="9" id="KW-1185">Reference proteome</keyword>
<comment type="caution">
    <text evidence="8">The sequence shown here is derived from an EMBL/GenBank/DDBJ whole genome shotgun (WGS) entry which is preliminary data.</text>
</comment>
<feature type="domain" description="RagB/SusD" evidence="6">
    <location>
        <begin position="258"/>
        <end position="550"/>
    </location>
</feature>
<keyword evidence="3" id="KW-0732">Signal</keyword>
<feature type="domain" description="SusD-like N-terminal" evidence="7">
    <location>
        <begin position="39"/>
        <end position="209"/>
    </location>
</feature>
<evidence type="ECO:0000313" key="8">
    <source>
        <dbReference type="EMBL" id="MCV9933151.1"/>
    </source>
</evidence>
<dbReference type="Proteomes" id="UP001151133">
    <property type="component" value="Unassembled WGS sequence"/>
</dbReference>
<protein>
    <submittedName>
        <fullName evidence="8">RagB/SusD family nutrient uptake outer membrane protein</fullName>
    </submittedName>
</protein>
<sequence length="551" mass="61251">MKKIIVSLSIALLTLSSCSDYIEEENLSYAENTEYLKASGFESLINANYSQLREIYGGEPWLFVAGTDLYAEGRNTEPIGVSQYTQLTSSSPNVDYLYKECYKAIQRANTAIYYSALTEKTATLNSRIGEIKFLRANAYFLLVQTYGGVTLDTEYHLSPVVSFNRNSAEEVYTFIIKELEESLSLLPTGAYTGRVTKRASQDLLAKVYLTRAYEKFGAAGDFATAAKYADDAIAGETLTLTYAALWLPTKVAADINKETIFSAQFSAASNTSPAQTTGGLPGTQITGNGQASYFSSYLGGSEVSGKAPYRTYNLLPTDYAIGLYEKGDTRWEGTFMTQTYTRYYDYYDVANKTGLAVTHFYVPKWMTDAELATYKLANPKTTIHLYGTYGAAKGLSSDYQTIPVRKFDDPIAPFATSATSPRTSTRDFVISRLGETYLVAAEAYLHTNPSTGLDRLNEVRRRAGVANATAGQFTIDYILDERAREMLGEYTRWFDLKRTGKLIERASLYNYNIKASNFDGANGEKKILRPIPQEALDLNQNKSYPQNPAYN</sequence>
<comment type="similarity">
    <text evidence="2">Belongs to the SusD family.</text>
</comment>
<evidence type="ECO:0000256" key="3">
    <source>
        <dbReference type="ARBA" id="ARBA00022729"/>
    </source>
</evidence>
<dbReference type="Gene3D" id="1.25.40.390">
    <property type="match status" value="1"/>
</dbReference>
<dbReference type="PROSITE" id="PS51257">
    <property type="entry name" value="PROKAR_LIPOPROTEIN"/>
    <property type="match status" value="1"/>
</dbReference>
<evidence type="ECO:0000256" key="1">
    <source>
        <dbReference type="ARBA" id="ARBA00004442"/>
    </source>
</evidence>